<keyword evidence="1" id="KW-0503">Monooxygenase</keyword>
<comment type="caution">
    <text evidence="1">The sequence shown here is derived from an EMBL/GenBank/DDBJ whole genome shotgun (WGS) entry which is preliminary data.</text>
</comment>
<evidence type="ECO:0000313" key="1">
    <source>
        <dbReference type="EMBL" id="RBI85874.1"/>
    </source>
</evidence>
<organism evidence="1 2">
    <name type="scientific">Rhodosalinus halophilus</name>
    <dbReference type="NCBI Taxonomy" id="2259333"/>
    <lineage>
        <taxon>Bacteria</taxon>
        <taxon>Pseudomonadati</taxon>
        <taxon>Pseudomonadota</taxon>
        <taxon>Alphaproteobacteria</taxon>
        <taxon>Rhodobacterales</taxon>
        <taxon>Paracoccaceae</taxon>
        <taxon>Rhodosalinus</taxon>
    </lineage>
</organism>
<protein>
    <submittedName>
        <fullName evidence="1">Monooxygenase</fullName>
    </submittedName>
</protein>
<name>A0A365UA89_9RHOB</name>
<sequence length="101" mass="10901">MAHTLLQFDFPFTGPWGGEMATAMEGLATDIAAEPGLVWKVWTENAAEGRAGGIYVFDSPEAAAAYKEKHTARLAEFGITDIRAMTFDVNPALSQITRAPL</sequence>
<dbReference type="PANTHER" id="PTHR39169">
    <property type="match status" value="1"/>
</dbReference>
<dbReference type="Pfam" id="PF08803">
    <property type="entry name" value="ydhR"/>
    <property type="match status" value="1"/>
</dbReference>
<dbReference type="PANTHER" id="PTHR39169:SF1">
    <property type="entry name" value="MONOOXYGENASE YDHR-RELATED"/>
    <property type="match status" value="1"/>
</dbReference>
<dbReference type="EMBL" id="QNTQ01000006">
    <property type="protein sequence ID" value="RBI85874.1"/>
    <property type="molecule type" value="Genomic_DNA"/>
</dbReference>
<evidence type="ECO:0000313" key="2">
    <source>
        <dbReference type="Proteomes" id="UP000253370"/>
    </source>
</evidence>
<dbReference type="AlphaFoldDB" id="A0A365UA89"/>
<dbReference type="RefSeq" id="WP_113289133.1">
    <property type="nucleotide sequence ID" value="NZ_QNTQ01000006.1"/>
</dbReference>
<dbReference type="Gene3D" id="3.30.70.100">
    <property type="match status" value="1"/>
</dbReference>
<reference evidence="1 2" key="1">
    <citation type="submission" date="2018-07" db="EMBL/GenBank/DDBJ databases">
        <title>Rhodosalinus sp. strain E84T genomic sequence and assembly.</title>
        <authorList>
            <person name="Liu Z.-W."/>
            <person name="Lu D.-C."/>
        </authorList>
    </citation>
    <scope>NUCLEOTIDE SEQUENCE [LARGE SCALE GENOMIC DNA]</scope>
    <source>
        <strain evidence="1 2">E84</strain>
    </source>
</reference>
<dbReference type="SUPFAM" id="SSF54909">
    <property type="entry name" value="Dimeric alpha+beta barrel"/>
    <property type="match status" value="1"/>
</dbReference>
<gene>
    <name evidence="1" type="ORF">DRV85_09145</name>
</gene>
<dbReference type="InterPro" id="IPR011008">
    <property type="entry name" value="Dimeric_a/b-barrel"/>
</dbReference>
<dbReference type="OrthoDB" id="2065010at2"/>
<keyword evidence="2" id="KW-1185">Reference proteome</keyword>
<accession>A0A365UA89</accession>
<dbReference type="NCBIfam" id="NF008333">
    <property type="entry name" value="PRK11118.1"/>
    <property type="match status" value="1"/>
</dbReference>
<proteinExistence type="predicted"/>
<dbReference type="GO" id="GO:0004497">
    <property type="term" value="F:monooxygenase activity"/>
    <property type="evidence" value="ECO:0007669"/>
    <property type="project" value="UniProtKB-KW"/>
</dbReference>
<dbReference type="InterPro" id="IPR014910">
    <property type="entry name" value="YdhR"/>
</dbReference>
<keyword evidence="1" id="KW-0560">Oxidoreductase</keyword>
<dbReference type="Proteomes" id="UP000253370">
    <property type="component" value="Unassembled WGS sequence"/>
</dbReference>